<dbReference type="KEGG" id="mai:MICA_2340"/>
<evidence type="ECO:0000313" key="1">
    <source>
        <dbReference type="EMBL" id="AEP10642.1"/>
    </source>
</evidence>
<dbReference type="EMBL" id="CP002382">
    <property type="protein sequence ID" value="AEP10642.1"/>
    <property type="molecule type" value="Genomic_DNA"/>
</dbReference>
<keyword evidence="2" id="KW-1185">Reference proteome</keyword>
<protein>
    <submittedName>
        <fullName evidence="1">Uncharacterized protein</fullName>
    </submittedName>
</protein>
<name>G2KME9_MICAA</name>
<sequence length="41" mass="4841">MIFPFKTGGHCGISKTEGWALRKRENRSLSYLFSTPWTWCF</sequence>
<proteinExistence type="predicted"/>
<dbReference type="AlphaFoldDB" id="G2KME9"/>
<reference evidence="1 2" key="1">
    <citation type="journal article" date="2011" name="BMC Genomics">
        <title>Genomic insights into an obligate epibiotic bacterial predator: Micavibrio aeruginosavorus ARL-13.</title>
        <authorList>
            <person name="Wang Z."/>
            <person name="Kadouri D."/>
            <person name="Wu M."/>
        </authorList>
    </citation>
    <scope>NUCLEOTIDE SEQUENCE [LARGE SCALE GENOMIC DNA]</scope>
    <source>
        <strain evidence="1 2">ARL-13</strain>
    </source>
</reference>
<organism evidence="1 2">
    <name type="scientific">Micavibrio aeruginosavorus (strain ARL-13)</name>
    <dbReference type="NCBI Taxonomy" id="856793"/>
    <lineage>
        <taxon>Bacteria</taxon>
        <taxon>Pseudomonadati</taxon>
        <taxon>Bdellovibrionota</taxon>
        <taxon>Bdellovibrionia</taxon>
        <taxon>Bdellovibrionales</taxon>
        <taxon>Pseudobdellovibrionaceae</taxon>
        <taxon>Micavibrio</taxon>
    </lineage>
</organism>
<gene>
    <name evidence="1" type="ordered locus">MICA_2340</name>
</gene>
<dbReference type="Proteomes" id="UP000009286">
    <property type="component" value="Chromosome"/>
</dbReference>
<dbReference type="HOGENOM" id="CLU_3272727_0_0_5"/>
<evidence type="ECO:0000313" key="2">
    <source>
        <dbReference type="Proteomes" id="UP000009286"/>
    </source>
</evidence>
<accession>G2KME9</accession>